<dbReference type="EMBL" id="QBKT01000006">
    <property type="protein sequence ID" value="PTX60680.1"/>
    <property type="molecule type" value="Genomic_DNA"/>
</dbReference>
<comment type="caution">
    <text evidence="1">The sequence shown here is derived from an EMBL/GenBank/DDBJ whole genome shotgun (WGS) entry which is preliminary data.</text>
</comment>
<name>A0A2T6BX83_9FLAO</name>
<keyword evidence="2" id="KW-1185">Reference proteome</keyword>
<dbReference type="AlphaFoldDB" id="A0A2T6BX83"/>
<evidence type="ECO:0000313" key="1">
    <source>
        <dbReference type="EMBL" id="PTX60680.1"/>
    </source>
</evidence>
<accession>A0A2T6BX83</accession>
<evidence type="ECO:0000313" key="2">
    <source>
        <dbReference type="Proteomes" id="UP000244090"/>
    </source>
</evidence>
<dbReference type="Proteomes" id="UP000244090">
    <property type="component" value="Unassembled WGS sequence"/>
</dbReference>
<sequence>MSANKLCKCTRKTRNACGNCSRLRMVFLMDFELGNIQNPVYYSFQAEDRKYKDERVLARQMLSRLSKLHRGRYHKIEVFDNQASGKPKLFEFKKNETL</sequence>
<reference evidence="1 2" key="1">
    <citation type="submission" date="2018-04" db="EMBL/GenBank/DDBJ databases">
        <title>Genomic Encyclopedia of Archaeal and Bacterial Type Strains, Phase II (KMG-II): from individual species to whole genera.</title>
        <authorList>
            <person name="Goeker M."/>
        </authorList>
    </citation>
    <scope>NUCLEOTIDE SEQUENCE [LARGE SCALE GENOMIC DNA]</scope>
    <source>
        <strain evidence="1 2">DSM 25731</strain>
    </source>
</reference>
<proteinExistence type="predicted"/>
<gene>
    <name evidence="1" type="ORF">C8N46_106326</name>
</gene>
<protein>
    <submittedName>
        <fullName evidence="1">Uncharacterized protein</fullName>
    </submittedName>
</protein>
<organism evidence="1 2">
    <name type="scientific">Kordia periserrulae</name>
    <dbReference type="NCBI Taxonomy" id="701523"/>
    <lineage>
        <taxon>Bacteria</taxon>
        <taxon>Pseudomonadati</taxon>
        <taxon>Bacteroidota</taxon>
        <taxon>Flavobacteriia</taxon>
        <taxon>Flavobacteriales</taxon>
        <taxon>Flavobacteriaceae</taxon>
        <taxon>Kordia</taxon>
    </lineage>
</organism>